<reference evidence="2" key="2">
    <citation type="submission" date="2023-05" db="EMBL/GenBank/DDBJ databases">
        <authorList>
            <person name="Schelkunov M.I."/>
        </authorList>
    </citation>
    <scope>NUCLEOTIDE SEQUENCE</scope>
    <source>
        <strain evidence="2">Hsosn_3</strain>
        <tissue evidence="2">Leaf</tissue>
    </source>
</reference>
<feature type="region of interest" description="Disordered" evidence="1">
    <location>
        <begin position="85"/>
        <end position="109"/>
    </location>
</feature>
<protein>
    <submittedName>
        <fullName evidence="2">Uncharacterized protein</fullName>
    </submittedName>
</protein>
<reference evidence="2" key="1">
    <citation type="submission" date="2023-02" db="EMBL/GenBank/DDBJ databases">
        <title>Genome of toxic invasive species Heracleum sosnowskyi carries increased number of genes despite the absence of recent whole-genome duplications.</title>
        <authorList>
            <person name="Schelkunov M."/>
            <person name="Shtratnikova V."/>
            <person name="Makarenko M."/>
            <person name="Klepikova A."/>
            <person name="Omelchenko D."/>
            <person name="Novikova G."/>
            <person name="Obukhova E."/>
            <person name="Bogdanov V."/>
            <person name="Penin A."/>
            <person name="Logacheva M."/>
        </authorList>
    </citation>
    <scope>NUCLEOTIDE SEQUENCE</scope>
    <source>
        <strain evidence="2">Hsosn_3</strain>
        <tissue evidence="2">Leaf</tissue>
    </source>
</reference>
<accession>A0AAD8H5H1</accession>
<proteinExistence type="predicted"/>
<dbReference type="AlphaFoldDB" id="A0AAD8H5H1"/>
<keyword evidence="3" id="KW-1185">Reference proteome</keyword>
<sequence>MYSTKSGGVKLWALRDIYAKISERSKRPDLLAQDPVVYSRAYVLYIVGAILFPSSSRDEDVDRPSSFGDEDIEAPVLEAHAREIDIDPSAPVVTQKSPLEVDTSARDAP</sequence>
<evidence type="ECO:0000313" key="3">
    <source>
        <dbReference type="Proteomes" id="UP001237642"/>
    </source>
</evidence>
<evidence type="ECO:0000313" key="2">
    <source>
        <dbReference type="EMBL" id="KAK1360711.1"/>
    </source>
</evidence>
<gene>
    <name evidence="2" type="ORF">POM88_045185</name>
</gene>
<dbReference type="Proteomes" id="UP001237642">
    <property type="component" value="Unassembled WGS sequence"/>
</dbReference>
<organism evidence="2 3">
    <name type="scientific">Heracleum sosnowskyi</name>
    <dbReference type="NCBI Taxonomy" id="360622"/>
    <lineage>
        <taxon>Eukaryota</taxon>
        <taxon>Viridiplantae</taxon>
        <taxon>Streptophyta</taxon>
        <taxon>Embryophyta</taxon>
        <taxon>Tracheophyta</taxon>
        <taxon>Spermatophyta</taxon>
        <taxon>Magnoliopsida</taxon>
        <taxon>eudicotyledons</taxon>
        <taxon>Gunneridae</taxon>
        <taxon>Pentapetalae</taxon>
        <taxon>asterids</taxon>
        <taxon>campanulids</taxon>
        <taxon>Apiales</taxon>
        <taxon>Apiaceae</taxon>
        <taxon>Apioideae</taxon>
        <taxon>apioid superclade</taxon>
        <taxon>Tordylieae</taxon>
        <taxon>Tordyliinae</taxon>
        <taxon>Heracleum</taxon>
    </lineage>
</organism>
<name>A0AAD8H5H1_9APIA</name>
<comment type="caution">
    <text evidence="2">The sequence shown here is derived from an EMBL/GenBank/DDBJ whole genome shotgun (WGS) entry which is preliminary data.</text>
</comment>
<dbReference type="EMBL" id="JAUIZM010000010">
    <property type="protein sequence ID" value="KAK1360711.1"/>
    <property type="molecule type" value="Genomic_DNA"/>
</dbReference>
<evidence type="ECO:0000256" key="1">
    <source>
        <dbReference type="SAM" id="MobiDB-lite"/>
    </source>
</evidence>